<gene>
    <name evidence="1" type="ORF">PIB30_014804</name>
</gene>
<reference evidence="1 2" key="1">
    <citation type="journal article" date="2023" name="Plants (Basel)">
        <title>Bridging the Gap: Combining Genomics and Transcriptomics Approaches to Understand Stylosanthes scabra, an Orphan Legume from the Brazilian Caatinga.</title>
        <authorList>
            <person name="Ferreira-Neto J.R.C."/>
            <person name="da Silva M.D."/>
            <person name="Binneck E."/>
            <person name="de Melo N.F."/>
            <person name="da Silva R.H."/>
            <person name="de Melo A.L.T.M."/>
            <person name="Pandolfi V."/>
            <person name="Bustamante F.O."/>
            <person name="Brasileiro-Vidal A.C."/>
            <person name="Benko-Iseppon A.M."/>
        </authorList>
    </citation>
    <scope>NUCLEOTIDE SEQUENCE [LARGE SCALE GENOMIC DNA]</scope>
    <source>
        <tissue evidence="1">Leaves</tissue>
    </source>
</reference>
<accession>A0ABU6Q6R3</accession>
<evidence type="ECO:0000313" key="1">
    <source>
        <dbReference type="EMBL" id="MED6107508.1"/>
    </source>
</evidence>
<protein>
    <submittedName>
        <fullName evidence="1">Uncharacterized protein</fullName>
    </submittedName>
</protein>
<name>A0ABU6Q6R3_9FABA</name>
<comment type="caution">
    <text evidence="1">The sequence shown here is derived from an EMBL/GenBank/DDBJ whole genome shotgun (WGS) entry which is preliminary data.</text>
</comment>
<proteinExistence type="predicted"/>
<evidence type="ECO:0000313" key="2">
    <source>
        <dbReference type="Proteomes" id="UP001341840"/>
    </source>
</evidence>
<dbReference type="Proteomes" id="UP001341840">
    <property type="component" value="Unassembled WGS sequence"/>
</dbReference>
<dbReference type="EMBL" id="JASCZI010000040">
    <property type="protein sequence ID" value="MED6107508.1"/>
    <property type="molecule type" value="Genomic_DNA"/>
</dbReference>
<keyword evidence="2" id="KW-1185">Reference proteome</keyword>
<sequence>MIPWNKGENERDGPPLVELSGWFVALERLNTRDRLFKLGMMILGTEANCVLSGREMEKVKPEIANLAILWHKEWLDCKMDTPL</sequence>
<organism evidence="1 2">
    <name type="scientific">Stylosanthes scabra</name>
    <dbReference type="NCBI Taxonomy" id="79078"/>
    <lineage>
        <taxon>Eukaryota</taxon>
        <taxon>Viridiplantae</taxon>
        <taxon>Streptophyta</taxon>
        <taxon>Embryophyta</taxon>
        <taxon>Tracheophyta</taxon>
        <taxon>Spermatophyta</taxon>
        <taxon>Magnoliopsida</taxon>
        <taxon>eudicotyledons</taxon>
        <taxon>Gunneridae</taxon>
        <taxon>Pentapetalae</taxon>
        <taxon>rosids</taxon>
        <taxon>fabids</taxon>
        <taxon>Fabales</taxon>
        <taxon>Fabaceae</taxon>
        <taxon>Papilionoideae</taxon>
        <taxon>50 kb inversion clade</taxon>
        <taxon>dalbergioids sensu lato</taxon>
        <taxon>Dalbergieae</taxon>
        <taxon>Pterocarpus clade</taxon>
        <taxon>Stylosanthes</taxon>
    </lineage>
</organism>